<gene>
    <name evidence="10" type="primary">gatB</name>
    <name evidence="12" type="ORF">A2677_00245</name>
</gene>
<dbReference type="GO" id="GO:0005524">
    <property type="term" value="F:ATP binding"/>
    <property type="evidence" value="ECO:0007669"/>
    <property type="project" value="UniProtKB-KW"/>
</dbReference>
<evidence type="ECO:0000313" key="12">
    <source>
        <dbReference type="EMBL" id="OGY90629.1"/>
    </source>
</evidence>
<evidence type="ECO:0000256" key="10">
    <source>
        <dbReference type="HAMAP-Rule" id="MF_00121"/>
    </source>
</evidence>
<dbReference type="NCBIfam" id="NF004014">
    <property type="entry name" value="PRK05477.1-4"/>
    <property type="match status" value="1"/>
</dbReference>
<dbReference type="EMBL" id="MHKK01000003">
    <property type="protein sequence ID" value="OGY90629.1"/>
    <property type="molecule type" value="Genomic_DNA"/>
</dbReference>
<dbReference type="InterPro" id="IPR018027">
    <property type="entry name" value="Asn/Gln_amidotransferase"/>
</dbReference>
<evidence type="ECO:0000256" key="1">
    <source>
        <dbReference type="ARBA" id="ARBA00005306"/>
    </source>
</evidence>
<name>A0A1G2BPY0_9BACT</name>
<evidence type="ECO:0000256" key="6">
    <source>
        <dbReference type="ARBA" id="ARBA00022917"/>
    </source>
</evidence>
<dbReference type="Gene3D" id="1.10.10.410">
    <property type="match status" value="1"/>
</dbReference>
<dbReference type="InterPro" id="IPR003789">
    <property type="entry name" value="Asn/Gln_tRNA_amidoTrase-B-like"/>
</dbReference>
<dbReference type="PANTHER" id="PTHR11659">
    <property type="entry name" value="GLUTAMYL-TRNA GLN AMIDOTRANSFERASE SUBUNIT B MITOCHONDRIAL AND PROKARYOTIC PET112-RELATED"/>
    <property type="match status" value="1"/>
</dbReference>
<dbReference type="GO" id="GO:0050567">
    <property type="term" value="F:glutaminyl-tRNA synthase (glutamine-hydrolyzing) activity"/>
    <property type="evidence" value="ECO:0007669"/>
    <property type="project" value="UniProtKB-UniRule"/>
</dbReference>
<dbReference type="AlphaFoldDB" id="A0A1G2BPY0"/>
<dbReference type="InterPro" id="IPR023168">
    <property type="entry name" value="GatB_Yqey_C_2"/>
</dbReference>
<dbReference type="InterPro" id="IPR042114">
    <property type="entry name" value="GatB_C_1"/>
</dbReference>
<dbReference type="FunFam" id="1.10.10.410:FF:000001">
    <property type="entry name" value="Aspartyl/glutamyl-tRNA(Asn/Gln) amidotransferase subunit B"/>
    <property type="match status" value="1"/>
</dbReference>
<sequence>MKKQQPLEAVIGLEIHVQLKTASKMFCACANVLGDAPPNTSVCPICLGHPGTLPVLNREAVQKGIALALAFGSGIASKMRFDRKNYFYPDLPKGYQISQFDRPLAKDGSLTLALEGVMRTFSLERLHLEEDAGKNFHRSDATLVDFNRAGVPLAEIVTKPDFRSPSEARAFLQELRLIARYVGASDADMEKGQLRCDANISLRPVGDETLYPKIEVKNLNSFRSVERALAYESKRQAELWHQGKPPAQQETRGWDEGKGETILQRTKEGSDDYRYFPEPDLPPIDISKKDIELIEKAIPELPQAKRARFILEYELKHSETDVLVADKDVADYFEAVVSELKAWLFDSGQVEEGTHDEIWKRSRRKITKLAVSWLTTELFKHLNAEGKAITESPVTPENMAEFIVLVYEGKVNSSAAQTILDVMYREGKDPSDIAEDRKLFQTSDASGLAEFIKQAITENPDQAEQYRVGKEPVLQFLVGKVMKLSGGRADPAVVAKLLKKELRP</sequence>
<dbReference type="InterPro" id="IPR017959">
    <property type="entry name" value="Asn/Gln-tRNA_amidoTrfase_suB/E"/>
</dbReference>
<organism evidence="12 13">
    <name type="scientific">Candidatus Komeilibacteria bacterium RIFCSPHIGHO2_01_FULL_52_14</name>
    <dbReference type="NCBI Taxonomy" id="1798549"/>
    <lineage>
        <taxon>Bacteria</taxon>
        <taxon>Candidatus Komeiliibacteriota</taxon>
    </lineage>
</organism>
<keyword evidence="5 10" id="KW-0067">ATP-binding</keyword>
<dbReference type="PROSITE" id="PS01234">
    <property type="entry name" value="GATB"/>
    <property type="match status" value="1"/>
</dbReference>
<comment type="subunit">
    <text evidence="2 10">Heterotrimer of A, B and C subunits.</text>
</comment>
<evidence type="ECO:0000256" key="9">
    <source>
        <dbReference type="ARBA" id="ARBA00047913"/>
    </source>
</evidence>
<comment type="function">
    <text evidence="7 10">Allows the formation of correctly charged Asn-tRNA(Asn) or Gln-tRNA(Gln) through the transamidation of misacylated Asp-tRNA(Asn) or Glu-tRNA(Gln) in organisms which lack either or both of asparaginyl-tRNA or glutaminyl-tRNA synthetases. The reaction takes place in the presence of glutamine and ATP through an activated phospho-Asp-tRNA(Asn) or phospho-Glu-tRNA(Gln).</text>
</comment>
<evidence type="ECO:0000256" key="3">
    <source>
        <dbReference type="ARBA" id="ARBA00022598"/>
    </source>
</evidence>
<comment type="catalytic activity">
    <reaction evidence="8 10">
        <text>L-aspartyl-tRNA(Asn) + L-glutamine + ATP + H2O = L-asparaginyl-tRNA(Asn) + L-glutamate + ADP + phosphate + 2 H(+)</text>
        <dbReference type="Rhea" id="RHEA:14513"/>
        <dbReference type="Rhea" id="RHEA-COMP:9674"/>
        <dbReference type="Rhea" id="RHEA-COMP:9677"/>
        <dbReference type="ChEBI" id="CHEBI:15377"/>
        <dbReference type="ChEBI" id="CHEBI:15378"/>
        <dbReference type="ChEBI" id="CHEBI:29985"/>
        <dbReference type="ChEBI" id="CHEBI:30616"/>
        <dbReference type="ChEBI" id="CHEBI:43474"/>
        <dbReference type="ChEBI" id="CHEBI:58359"/>
        <dbReference type="ChEBI" id="CHEBI:78515"/>
        <dbReference type="ChEBI" id="CHEBI:78516"/>
        <dbReference type="ChEBI" id="CHEBI:456216"/>
    </reaction>
</comment>
<accession>A0A1G2BPY0</accession>
<evidence type="ECO:0000259" key="11">
    <source>
        <dbReference type="SMART" id="SM00845"/>
    </source>
</evidence>
<dbReference type="Pfam" id="PF02637">
    <property type="entry name" value="GatB_Yqey"/>
    <property type="match status" value="1"/>
</dbReference>
<evidence type="ECO:0000256" key="5">
    <source>
        <dbReference type="ARBA" id="ARBA00022840"/>
    </source>
</evidence>
<protein>
    <recommendedName>
        <fullName evidence="10">Aspartyl/glutamyl-tRNA(Asn/Gln) amidotransferase subunit B</fullName>
        <shortName evidence="10">Asp/Glu-ADT subunit B</shortName>
        <ecNumber evidence="10">6.3.5.-</ecNumber>
    </recommendedName>
</protein>
<dbReference type="InterPro" id="IPR017958">
    <property type="entry name" value="Gln-tRNA_amidoTrfase_suB_CS"/>
</dbReference>
<dbReference type="InterPro" id="IPR014746">
    <property type="entry name" value="Gln_synth/guanido_kin_cat_dom"/>
</dbReference>
<comment type="catalytic activity">
    <reaction evidence="9 10">
        <text>L-glutamyl-tRNA(Gln) + L-glutamine + ATP + H2O = L-glutaminyl-tRNA(Gln) + L-glutamate + ADP + phosphate + H(+)</text>
        <dbReference type="Rhea" id="RHEA:17521"/>
        <dbReference type="Rhea" id="RHEA-COMP:9681"/>
        <dbReference type="Rhea" id="RHEA-COMP:9684"/>
        <dbReference type="ChEBI" id="CHEBI:15377"/>
        <dbReference type="ChEBI" id="CHEBI:15378"/>
        <dbReference type="ChEBI" id="CHEBI:29985"/>
        <dbReference type="ChEBI" id="CHEBI:30616"/>
        <dbReference type="ChEBI" id="CHEBI:43474"/>
        <dbReference type="ChEBI" id="CHEBI:58359"/>
        <dbReference type="ChEBI" id="CHEBI:78520"/>
        <dbReference type="ChEBI" id="CHEBI:78521"/>
        <dbReference type="ChEBI" id="CHEBI:456216"/>
    </reaction>
</comment>
<dbReference type="SUPFAM" id="SSF55931">
    <property type="entry name" value="Glutamine synthetase/guanido kinase"/>
    <property type="match status" value="1"/>
</dbReference>
<keyword evidence="3 10" id="KW-0436">Ligase</keyword>
<dbReference type="SUPFAM" id="SSF89095">
    <property type="entry name" value="GatB/YqeY motif"/>
    <property type="match status" value="1"/>
</dbReference>
<comment type="caution">
    <text evidence="12">The sequence shown here is derived from an EMBL/GenBank/DDBJ whole genome shotgun (WGS) entry which is preliminary data.</text>
</comment>
<proteinExistence type="inferred from homology"/>
<dbReference type="Pfam" id="PF02934">
    <property type="entry name" value="GatB_N"/>
    <property type="match status" value="1"/>
</dbReference>
<evidence type="ECO:0000256" key="8">
    <source>
        <dbReference type="ARBA" id="ARBA00047380"/>
    </source>
</evidence>
<keyword evidence="6 10" id="KW-0648">Protein biosynthesis</keyword>
<keyword evidence="4 10" id="KW-0547">Nucleotide-binding</keyword>
<dbReference type="InterPro" id="IPR004413">
    <property type="entry name" value="GatB"/>
</dbReference>
<dbReference type="NCBIfam" id="NF004012">
    <property type="entry name" value="PRK05477.1-2"/>
    <property type="match status" value="1"/>
</dbReference>
<dbReference type="InterPro" id="IPR006075">
    <property type="entry name" value="Asn/Gln-tRNA_Trfase_suB/E_cat"/>
</dbReference>
<dbReference type="SMART" id="SM00845">
    <property type="entry name" value="GatB_Yqey"/>
    <property type="match status" value="1"/>
</dbReference>
<dbReference type="Gene3D" id="1.10.150.380">
    <property type="entry name" value="GatB domain, N-terminal subdomain"/>
    <property type="match status" value="1"/>
</dbReference>
<reference evidence="12 13" key="1">
    <citation type="journal article" date="2016" name="Nat. Commun.">
        <title>Thousands of microbial genomes shed light on interconnected biogeochemical processes in an aquifer system.</title>
        <authorList>
            <person name="Anantharaman K."/>
            <person name="Brown C.T."/>
            <person name="Hug L.A."/>
            <person name="Sharon I."/>
            <person name="Castelle C.J."/>
            <person name="Probst A.J."/>
            <person name="Thomas B.C."/>
            <person name="Singh A."/>
            <person name="Wilkins M.J."/>
            <person name="Karaoz U."/>
            <person name="Brodie E.L."/>
            <person name="Williams K.H."/>
            <person name="Hubbard S.S."/>
            <person name="Banfield J.F."/>
        </authorList>
    </citation>
    <scope>NUCLEOTIDE SEQUENCE [LARGE SCALE GENOMIC DNA]</scope>
</reference>
<dbReference type="GO" id="GO:0050566">
    <property type="term" value="F:asparaginyl-tRNA synthase (glutamine-hydrolyzing) activity"/>
    <property type="evidence" value="ECO:0007669"/>
    <property type="project" value="RHEA"/>
</dbReference>
<dbReference type="HAMAP" id="MF_00121">
    <property type="entry name" value="GatB"/>
    <property type="match status" value="1"/>
</dbReference>
<comment type="similarity">
    <text evidence="1 10">Belongs to the GatB/GatE family. GatB subfamily.</text>
</comment>
<dbReference type="Proteomes" id="UP000177817">
    <property type="component" value="Unassembled WGS sequence"/>
</dbReference>
<dbReference type="EC" id="6.3.5.-" evidence="10"/>
<dbReference type="GO" id="GO:0006412">
    <property type="term" value="P:translation"/>
    <property type="evidence" value="ECO:0007669"/>
    <property type="project" value="UniProtKB-UniRule"/>
</dbReference>
<evidence type="ECO:0000256" key="2">
    <source>
        <dbReference type="ARBA" id="ARBA00011123"/>
    </source>
</evidence>
<dbReference type="NCBIfam" id="TIGR00133">
    <property type="entry name" value="gatB"/>
    <property type="match status" value="1"/>
</dbReference>
<feature type="domain" description="Asn/Gln amidotransferase" evidence="11">
    <location>
        <begin position="331"/>
        <end position="502"/>
    </location>
</feature>
<evidence type="ECO:0000256" key="7">
    <source>
        <dbReference type="ARBA" id="ARBA00024799"/>
    </source>
</evidence>
<evidence type="ECO:0000256" key="4">
    <source>
        <dbReference type="ARBA" id="ARBA00022741"/>
    </source>
</evidence>
<evidence type="ECO:0000313" key="13">
    <source>
        <dbReference type="Proteomes" id="UP000177817"/>
    </source>
</evidence>